<evidence type="ECO:0000313" key="2">
    <source>
        <dbReference type="Proteomes" id="UP000091857"/>
    </source>
</evidence>
<reference evidence="2" key="1">
    <citation type="journal article" date="2016" name="Nat. Biotechnol.">
        <title>Sequencing wild and cultivated cassava and related species reveals extensive interspecific hybridization and genetic diversity.</title>
        <authorList>
            <person name="Bredeson J.V."/>
            <person name="Lyons J.B."/>
            <person name="Prochnik S.E."/>
            <person name="Wu G.A."/>
            <person name="Ha C.M."/>
            <person name="Edsinger-Gonzales E."/>
            <person name="Grimwood J."/>
            <person name="Schmutz J."/>
            <person name="Rabbi I.Y."/>
            <person name="Egesi C."/>
            <person name="Nauluvula P."/>
            <person name="Lebot V."/>
            <person name="Ndunguru J."/>
            <person name="Mkamilo G."/>
            <person name="Bart R.S."/>
            <person name="Setter T.L."/>
            <person name="Gleadow R.M."/>
            <person name="Kulakow P."/>
            <person name="Ferguson M.E."/>
            <person name="Rounsley S."/>
            <person name="Rokhsar D.S."/>
        </authorList>
    </citation>
    <scope>NUCLEOTIDE SEQUENCE [LARGE SCALE GENOMIC DNA]</scope>
    <source>
        <strain evidence="2">cv. AM560-2</strain>
    </source>
</reference>
<comment type="caution">
    <text evidence="1">The sequence shown here is derived from an EMBL/GenBank/DDBJ whole genome shotgun (WGS) entry which is preliminary data.</text>
</comment>
<dbReference type="EMBL" id="CM004392">
    <property type="protein sequence ID" value="KAG8652650.1"/>
    <property type="molecule type" value="Genomic_DNA"/>
</dbReference>
<evidence type="ECO:0000313" key="1">
    <source>
        <dbReference type="EMBL" id="KAG8652650.1"/>
    </source>
</evidence>
<gene>
    <name evidence="1" type="ORF">MANES_06G116000v8</name>
</gene>
<name>A0ACB7HK47_MANES</name>
<proteinExistence type="predicted"/>
<protein>
    <submittedName>
        <fullName evidence="1">Uncharacterized protein</fullName>
    </submittedName>
</protein>
<dbReference type="Proteomes" id="UP000091857">
    <property type="component" value="Chromosome 6"/>
</dbReference>
<accession>A0ACB7HK47</accession>
<sequence length="479" mass="53901">MLNEILVELPLYKKLHIQYLVLDENQPRTFYNFIFLICFREMEVQIISKEIVKPSSATPQHLSTYNLSLLDQLAPQIYVPIILFYSASRENSYRKYHHLKTSLSKTLTHFSPFAGRIKDGFSIDCNDEGASFIEANVAGEISMTLEESDVHKLEKLLPCNPYDVSSEISSRVLLAVQVNYFACGGMALSACIWHPIGDASALASFLTSWAAISRGATDDIEGVISDCTSLFPPQDVSSFSLRNFFNEDLLSKITMKRFLFDSSKIAALREEIGNSSCLDPPTRFEAVAALIWKAVMAETEEDQNGNETKANEINVAIIAVDLRKRMIPQLPKLSIGNIFQVTKAICSKNDEKLVDYNALATKLHESIGMVNNDFVRMIHGGGAYFQFLRKESEKHGENSNLTKLFGFSSWCRFPFYEVDFGWGKPTWVATPLKFHNVAIFLDSKDGEGIEAWVSLSEEHMMKFEQNPGICAYSSFKPST</sequence>
<organism evidence="1 2">
    <name type="scientific">Manihot esculenta</name>
    <name type="common">Cassava</name>
    <name type="synonym">Jatropha manihot</name>
    <dbReference type="NCBI Taxonomy" id="3983"/>
    <lineage>
        <taxon>Eukaryota</taxon>
        <taxon>Viridiplantae</taxon>
        <taxon>Streptophyta</taxon>
        <taxon>Embryophyta</taxon>
        <taxon>Tracheophyta</taxon>
        <taxon>Spermatophyta</taxon>
        <taxon>Magnoliopsida</taxon>
        <taxon>eudicotyledons</taxon>
        <taxon>Gunneridae</taxon>
        <taxon>Pentapetalae</taxon>
        <taxon>rosids</taxon>
        <taxon>fabids</taxon>
        <taxon>Malpighiales</taxon>
        <taxon>Euphorbiaceae</taxon>
        <taxon>Crotonoideae</taxon>
        <taxon>Manihoteae</taxon>
        <taxon>Manihot</taxon>
    </lineage>
</organism>
<keyword evidence="2" id="KW-1185">Reference proteome</keyword>